<sequence length="122" mass="13757">MRLPDYQRLTFRVGINLGDILVDHDEIFGDGGNVAARLEAMAEPGGVLTCHSVHEHVDRKLPVRFVDKGECELKNIGRRIRVFRAECEILGTQQPAYSGEEREPVSGEPQLHVLPWDNRRGV</sequence>
<dbReference type="GO" id="GO:0009190">
    <property type="term" value="P:cyclic nucleotide biosynthetic process"/>
    <property type="evidence" value="ECO:0007669"/>
    <property type="project" value="InterPro"/>
</dbReference>
<dbReference type="InterPro" id="IPR001054">
    <property type="entry name" value="A/G_cyclase"/>
</dbReference>
<dbReference type="AlphaFoldDB" id="A0A0L8BRM9"/>
<feature type="domain" description="Guanylate cyclase" evidence="2">
    <location>
        <begin position="1"/>
        <end position="39"/>
    </location>
</feature>
<dbReference type="SUPFAM" id="SSF55073">
    <property type="entry name" value="Nucleotide cyclase"/>
    <property type="match status" value="1"/>
</dbReference>
<dbReference type="RefSeq" id="WP_053250132.1">
    <property type="nucleotide sequence ID" value="NZ_LGAP01000011.1"/>
</dbReference>
<evidence type="ECO:0000256" key="1">
    <source>
        <dbReference type="SAM" id="MobiDB-lite"/>
    </source>
</evidence>
<comment type="caution">
    <text evidence="3">The sequence shown here is derived from an EMBL/GenBank/DDBJ whole genome shotgun (WGS) entry which is preliminary data.</text>
</comment>
<evidence type="ECO:0000313" key="4">
    <source>
        <dbReference type="Proteomes" id="UP000037425"/>
    </source>
</evidence>
<evidence type="ECO:0000259" key="2">
    <source>
        <dbReference type="PROSITE" id="PS50125"/>
    </source>
</evidence>
<protein>
    <recommendedName>
        <fullName evidence="2">Guanylate cyclase domain-containing protein</fullName>
    </recommendedName>
</protein>
<dbReference type="PROSITE" id="PS50125">
    <property type="entry name" value="GUANYLATE_CYCLASE_2"/>
    <property type="match status" value="1"/>
</dbReference>
<organism evidence="3 4">
    <name type="scientific">Ensifer adhaerens</name>
    <name type="common">Sinorhizobium morelense</name>
    <dbReference type="NCBI Taxonomy" id="106592"/>
    <lineage>
        <taxon>Bacteria</taxon>
        <taxon>Pseudomonadati</taxon>
        <taxon>Pseudomonadota</taxon>
        <taxon>Alphaproteobacteria</taxon>
        <taxon>Hyphomicrobiales</taxon>
        <taxon>Rhizobiaceae</taxon>
        <taxon>Sinorhizobium/Ensifer group</taxon>
        <taxon>Ensifer</taxon>
    </lineage>
</organism>
<dbReference type="GO" id="GO:0035556">
    <property type="term" value="P:intracellular signal transduction"/>
    <property type="evidence" value="ECO:0007669"/>
    <property type="project" value="InterPro"/>
</dbReference>
<dbReference type="EMBL" id="LGAP01000011">
    <property type="protein sequence ID" value="KOF17371.1"/>
    <property type="molecule type" value="Genomic_DNA"/>
</dbReference>
<dbReference type="PATRIC" id="fig|106592.7.peg.1329"/>
<dbReference type="InterPro" id="IPR029787">
    <property type="entry name" value="Nucleotide_cyclase"/>
</dbReference>
<dbReference type="Pfam" id="PF00211">
    <property type="entry name" value="Guanylate_cyc"/>
    <property type="match status" value="1"/>
</dbReference>
<accession>A0A0L8BRM9</accession>
<gene>
    <name evidence="3" type="ORF">AC244_17720</name>
</gene>
<dbReference type="CDD" id="cd07302">
    <property type="entry name" value="CHD"/>
    <property type="match status" value="1"/>
</dbReference>
<proteinExistence type="predicted"/>
<dbReference type="GO" id="GO:0004016">
    <property type="term" value="F:adenylate cyclase activity"/>
    <property type="evidence" value="ECO:0007669"/>
    <property type="project" value="UniProtKB-ARBA"/>
</dbReference>
<reference evidence="4" key="1">
    <citation type="submission" date="2015-07" db="EMBL/GenBank/DDBJ databases">
        <title>Whole genome sequence of an Ensifer adhaerens strain isolated from a cave pool in the Wind Cave National Park.</title>
        <authorList>
            <person name="Eng W.W.H."/>
            <person name="Gan H.M."/>
            <person name="Barton H.A."/>
            <person name="Savka M.A."/>
        </authorList>
    </citation>
    <scope>NUCLEOTIDE SEQUENCE [LARGE SCALE GENOMIC DNA]</scope>
    <source>
        <strain evidence="4">SD006</strain>
    </source>
</reference>
<feature type="region of interest" description="Disordered" evidence="1">
    <location>
        <begin position="94"/>
        <end position="122"/>
    </location>
</feature>
<evidence type="ECO:0000313" key="3">
    <source>
        <dbReference type="EMBL" id="KOF17371.1"/>
    </source>
</evidence>
<dbReference type="Gene3D" id="3.30.70.1230">
    <property type="entry name" value="Nucleotide cyclase"/>
    <property type="match status" value="1"/>
</dbReference>
<dbReference type="Proteomes" id="UP000037425">
    <property type="component" value="Unassembled WGS sequence"/>
</dbReference>
<name>A0A0L8BRM9_ENSAD</name>